<evidence type="ECO:0000313" key="1">
    <source>
        <dbReference type="EMBL" id="CAB3397126.1"/>
    </source>
</evidence>
<accession>A0A8S1E0C3</accession>
<dbReference type="AlphaFoldDB" id="A0A8S1E0C3"/>
<sequence length="319" mass="35890">MVDAYQEVVDKLCQIHADDVEKCTEILDILAIEDAKCGRRVNSAKWRMLKNLIAFDQPFKSYSEKLVLSADKKKPTVSTTSAVGSNYGCVTNLRKRKINPESQEISVDGDLAASIRRYAFYYYVMDNYKRSAIPLTPRLAATFRHRDNIFIEIGDEIIIHSWSDKQLKALTRVVKIIEELDTIILESDRVEFCDKDLIANATIPRKGMQYLLMGYSILHEKTSHQSLSTGIIVSDATRRLRYMGSSGSFKGDSGGSCWDENGQLIGMQIEVEKVPHTKDDKGRPASPASGGRCCIVAMRDIFGHIQDLLPPDSDVDWTE</sequence>
<evidence type="ECO:0000313" key="2">
    <source>
        <dbReference type="Proteomes" id="UP000494206"/>
    </source>
</evidence>
<proteinExistence type="predicted"/>
<reference evidence="1 2" key="1">
    <citation type="submission" date="2020-04" db="EMBL/GenBank/DDBJ databases">
        <authorList>
            <person name="Laetsch R D."/>
            <person name="Stevens L."/>
            <person name="Kumar S."/>
            <person name="Blaxter L. M."/>
        </authorList>
    </citation>
    <scope>NUCLEOTIDE SEQUENCE [LARGE SCALE GENOMIC DNA]</scope>
</reference>
<keyword evidence="2" id="KW-1185">Reference proteome</keyword>
<organism evidence="1 2">
    <name type="scientific">Caenorhabditis bovis</name>
    <dbReference type="NCBI Taxonomy" id="2654633"/>
    <lineage>
        <taxon>Eukaryota</taxon>
        <taxon>Metazoa</taxon>
        <taxon>Ecdysozoa</taxon>
        <taxon>Nematoda</taxon>
        <taxon>Chromadorea</taxon>
        <taxon>Rhabditida</taxon>
        <taxon>Rhabditina</taxon>
        <taxon>Rhabditomorpha</taxon>
        <taxon>Rhabditoidea</taxon>
        <taxon>Rhabditidae</taxon>
        <taxon>Peloderinae</taxon>
        <taxon>Caenorhabditis</taxon>
    </lineage>
</organism>
<protein>
    <submittedName>
        <fullName evidence="1">Uncharacterized protein</fullName>
    </submittedName>
</protein>
<dbReference type="OrthoDB" id="5823764at2759"/>
<name>A0A8S1E0C3_9PELO</name>
<comment type="caution">
    <text evidence="1">The sequence shown here is derived from an EMBL/GenBank/DDBJ whole genome shotgun (WGS) entry which is preliminary data.</text>
</comment>
<dbReference type="EMBL" id="CADEPM010000001">
    <property type="protein sequence ID" value="CAB3397126.1"/>
    <property type="molecule type" value="Genomic_DNA"/>
</dbReference>
<gene>
    <name evidence="1" type="ORF">CBOVIS_LOCUS593</name>
</gene>
<dbReference type="Proteomes" id="UP000494206">
    <property type="component" value="Unassembled WGS sequence"/>
</dbReference>